<feature type="domain" description="Helix-turn-helix" evidence="1">
    <location>
        <begin position="9"/>
        <end position="54"/>
    </location>
</feature>
<dbReference type="InterPro" id="IPR010093">
    <property type="entry name" value="SinI_DNA-bd"/>
</dbReference>
<sequence>MINGYGDILTIEDICEILNIGKNTAYSMLNKKDLQGFKIGHIWKIPKSSVESYIIGHCHSTKKSL</sequence>
<reference evidence="2 3" key="1">
    <citation type="journal article" date="2024" name="Int. J. Syst. Evol. Microbiol.">
        <title>Lacrimispora brassicae sp. nov. isolated from fermented cabbage, and proposal of Clostridium indicum Gundawar et al. 2019 and Clostridium methoxybenzovorans Mechichi et al. 1999 as heterotypic synonyms of Lacrimispora amygdalina (Parshina et al. 2003) Haas and Blanchard 2020 and Lacrimispora indolis (McClung and McCoy 1957) Haas and Blanchard 2020, respectively.</title>
        <authorList>
            <person name="Kobayashi H."/>
            <person name="Tanizawa Y."/>
            <person name="Sakamoto M."/>
            <person name="Ohkuma M."/>
            <person name="Tohno M."/>
        </authorList>
    </citation>
    <scope>NUCLEOTIDE SEQUENCE [LARGE SCALE GENOMIC DNA]</scope>
    <source>
        <strain evidence="2 3">DSM 12857</strain>
    </source>
</reference>
<gene>
    <name evidence="2" type="ORF">LAD12857_19560</name>
</gene>
<comment type="caution">
    <text evidence="2">The sequence shown here is derived from an EMBL/GenBank/DDBJ whole genome shotgun (WGS) entry which is preliminary data.</text>
</comment>
<dbReference type="RefSeq" id="WP_346065156.1">
    <property type="nucleotide sequence ID" value="NZ_BRPJ01000033.1"/>
</dbReference>
<dbReference type="NCBIfam" id="TIGR01764">
    <property type="entry name" value="excise"/>
    <property type="match status" value="1"/>
</dbReference>
<dbReference type="EMBL" id="BRPJ01000033">
    <property type="protein sequence ID" value="GLB30033.1"/>
    <property type="molecule type" value="Genomic_DNA"/>
</dbReference>
<accession>A0ABQ5M521</accession>
<protein>
    <recommendedName>
        <fullName evidence="1">Helix-turn-helix domain-containing protein</fullName>
    </recommendedName>
</protein>
<evidence type="ECO:0000313" key="3">
    <source>
        <dbReference type="Proteomes" id="UP001419084"/>
    </source>
</evidence>
<keyword evidence="3" id="KW-1185">Reference proteome</keyword>
<proteinExistence type="predicted"/>
<dbReference type="Proteomes" id="UP001419084">
    <property type="component" value="Unassembled WGS sequence"/>
</dbReference>
<name>A0ABQ5M521_9FIRM</name>
<evidence type="ECO:0000313" key="2">
    <source>
        <dbReference type="EMBL" id="GLB30033.1"/>
    </source>
</evidence>
<dbReference type="Pfam" id="PF12728">
    <property type="entry name" value="HTH_17"/>
    <property type="match status" value="1"/>
</dbReference>
<organism evidence="2 3">
    <name type="scientific">Lacrimispora amygdalina</name>
    <dbReference type="NCBI Taxonomy" id="253257"/>
    <lineage>
        <taxon>Bacteria</taxon>
        <taxon>Bacillati</taxon>
        <taxon>Bacillota</taxon>
        <taxon>Clostridia</taxon>
        <taxon>Lachnospirales</taxon>
        <taxon>Lachnospiraceae</taxon>
        <taxon>Lacrimispora</taxon>
    </lineage>
</organism>
<dbReference type="InterPro" id="IPR041657">
    <property type="entry name" value="HTH_17"/>
</dbReference>
<evidence type="ECO:0000259" key="1">
    <source>
        <dbReference type="Pfam" id="PF12728"/>
    </source>
</evidence>